<organism evidence="1 2">
    <name type="scientific">Sagittula salina</name>
    <dbReference type="NCBI Taxonomy" id="2820268"/>
    <lineage>
        <taxon>Bacteria</taxon>
        <taxon>Pseudomonadati</taxon>
        <taxon>Pseudomonadota</taxon>
        <taxon>Alphaproteobacteria</taxon>
        <taxon>Rhodobacterales</taxon>
        <taxon>Roseobacteraceae</taxon>
        <taxon>Sagittula</taxon>
    </lineage>
</organism>
<reference evidence="1" key="1">
    <citation type="submission" date="2021-03" db="EMBL/GenBank/DDBJ databases">
        <title>Sagittula salina sp. nov. strain M10.9X isolated from the marine waste.</title>
        <authorList>
            <person name="Satari L."/>
            <person name="Molina-Menor E."/>
            <person name="Vidal-Verdu A."/>
            <person name="Pascual J."/>
            <person name="Pereto J."/>
            <person name="Porcar M."/>
        </authorList>
    </citation>
    <scope>NUCLEOTIDE SEQUENCE</scope>
    <source>
        <strain evidence="1">M10.9X</strain>
    </source>
</reference>
<dbReference type="RefSeq" id="WP_209363354.1">
    <property type="nucleotide sequence ID" value="NZ_JAGISH010000016.1"/>
</dbReference>
<dbReference type="Proteomes" id="UP000675940">
    <property type="component" value="Unassembled WGS sequence"/>
</dbReference>
<proteinExistence type="predicted"/>
<dbReference type="AlphaFoldDB" id="A0A940MTT2"/>
<dbReference type="Gene3D" id="3.40.50.300">
    <property type="entry name" value="P-loop containing nucleotide triphosphate hydrolases"/>
    <property type="match status" value="1"/>
</dbReference>
<gene>
    <name evidence="1" type="ORF">J5474_19890</name>
</gene>
<evidence type="ECO:0000313" key="1">
    <source>
        <dbReference type="EMBL" id="MBP0484741.1"/>
    </source>
</evidence>
<sequence length="178" mass="19063">MLGFVSFEERGAGDVVLASVAEILQGRGLNLAGAVQVNSEREGAHRCDMDLHVLSGRDVIRISQRLGAFARGCRLDPAGLEQAVGLVTAALENGPDLLVANKFGKQEIDGRGFRPVIAEALGRDIPVLIAVKTGNVAAFLEFAGEFAEELSPERDAILSWVMAQLPEDHPRAVQSTYQ</sequence>
<evidence type="ECO:0000313" key="2">
    <source>
        <dbReference type="Proteomes" id="UP000675940"/>
    </source>
</evidence>
<accession>A0A940MTT2</accession>
<comment type="caution">
    <text evidence="1">The sequence shown here is derived from an EMBL/GenBank/DDBJ whole genome shotgun (WGS) entry which is preliminary data.</text>
</comment>
<name>A0A940MTT2_9RHOB</name>
<protein>
    <submittedName>
        <fullName evidence="1">DUF2478 domain-containing protein</fullName>
    </submittedName>
</protein>
<dbReference type="InterPro" id="IPR027417">
    <property type="entry name" value="P-loop_NTPase"/>
</dbReference>
<dbReference type="InterPro" id="IPR018912">
    <property type="entry name" value="DUF2478"/>
</dbReference>
<keyword evidence="2" id="KW-1185">Reference proteome</keyword>
<dbReference type="EMBL" id="JAGISH010000016">
    <property type="protein sequence ID" value="MBP0484741.1"/>
    <property type="molecule type" value="Genomic_DNA"/>
</dbReference>
<dbReference type="Pfam" id="PF10649">
    <property type="entry name" value="DUF2478"/>
    <property type="match status" value="1"/>
</dbReference>